<evidence type="ECO:0000313" key="2">
    <source>
        <dbReference type="EMBL" id="MPN28456.1"/>
    </source>
</evidence>
<dbReference type="AlphaFoldDB" id="A0A645GQJ1"/>
<organism evidence="2">
    <name type="scientific">bioreactor metagenome</name>
    <dbReference type="NCBI Taxonomy" id="1076179"/>
    <lineage>
        <taxon>unclassified sequences</taxon>
        <taxon>metagenomes</taxon>
        <taxon>ecological metagenomes</taxon>
    </lineage>
</organism>
<keyword evidence="1" id="KW-1133">Transmembrane helix</keyword>
<evidence type="ECO:0000256" key="1">
    <source>
        <dbReference type="SAM" id="Phobius"/>
    </source>
</evidence>
<comment type="caution">
    <text evidence="2">The sequence shown here is derived from an EMBL/GenBank/DDBJ whole genome shotgun (WGS) entry which is preliminary data.</text>
</comment>
<gene>
    <name evidence="2" type="ORF">SDC9_175898</name>
</gene>
<reference evidence="2" key="1">
    <citation type="submission" date="2019-08" db="EMBL/GenBank/DDBJ databases">
        <authorList>
            <person name="Kucharzyk K."/>
            <person name="Murdoch R.W."/>
            <person name="Higgins S."/>
            <person name="Loffler F."/>
        </authorList>
    </citation>
    <scope>NUCLEOTIDE SEQUENCE</scope>
</reference>
<sequence>MTIFTGLLSLQSFLSAAADGAAVKTAKFLVGSFIPVVGSVLTDALSAMQGSLHIIKASVGSFGILVAVLTFLPVLLHITVLRAVVAIASITGEMLSVTPVKGILSGFSNLLSIMTAILLSMMMLLVISTAVMLSLTGGTGV</sequence>
<proteinExistence type="predicted"/>
<name>A0A645GQJ1_9ZZZZ</name>
<keyword evidence="1" id="KW-0812">Transmembrane</keyword>
<keyword evidence="1" id="KW-0472">Membrane</keyword>
<protein>
    <recommendedName>
        <fullName evidence="3">Stage III sporulation protein AE</fullName>
    </recommendedName>
</protein>
<feature type="transmembrane region" description="Helical" evidence="1">
    <location>
        <begin position="28"/>
        <end position="47"/>
    </location>
</feature>
<evidence type="ECO:0008006" key="3">
    <source>
        <dbReference type="Google" id="ProtNLM"/>
    </source>
</evidence>
<feature type="transmembrane region" description="Helical" evidence="1">
    <location>
        <begin position="110"/>
        <end position="135"/>
    </location>
</feature>
<dbReference type="Pfam" id="PF09546">
    <property type="entry name" value="Spore_III_AE"/>
    <property type="match status" value="1"/>
</dbReference>
<dbReference type="EMBL" id="VSSQ01078757">
    <property type="protein sequence ID" value="MPN28456.1"/>
    <property type="molecule type" value="Genomic_DNA"/>
</dbReference>
<dbReference type="InterPro" id="IPR014194">
    <property type="entry name" value="Spore_III_AE"/>
</dbReference>
<accession>A0A645GQJ1</accession>
<feature type="transmembrane region" description="Helical" evidence="1">
    <location>
        <begin position="59"/>
        <end position="90"/>
    </location>
</feature>